<gene>
    <name evidence="3" type="ORF">ruthe_01819</name>
</gene>
<keyword evidence="4" id="KW-1185">Reference proteome</keyword>
<dbReference type="PATRIC" id="fig|1123069.3.peg.1783"/>
<evidence type="ECO:0000256" key="1">
    <source>
        <dbReference type="ARBA" id="ARBA00006484"/>
    </source>
</evidence>
<dbReference type="Pfam" id="PF13561">
    <property type="entry name" value="adh_short_C2"/>
    <property type="match status" value="1"/>
</dbReference>
<dbReference type="PRINTS" id="PR00081">
    <property type="entry name" value="GDHRDH"/>
</dbReference>
<evidence type="ECO:0000313" key="4">
    <source>
        <dbReference type="Proteomes" id="UP000015346"/>
    </source>
</evidence>
<organism evidence="3 4">
    <name type="scientific">Rubellimicrobium thermophilum DSM 16684</name>
    <dbReference type="NCBI Taxonomy" id="1123069"/>
    <lineage>
        <taxon>Bacteria</taxon>
        <taxon>Pseudomonadati</taxon>
        <taxon>Pseudomonadota</taxon>
        <taxon>Alphaproteobacteria</taxon>
        <taxon>Rhodobacterales</taxon>
        <taxon>Roseobacteraceae</taxon>
        <taxon>Rubellimicrobium</taxon>
    </lineage>
</organism>
<keyword evidence="2" id="KW-0560">Oxidoreductase</keyword>
<dbReference type="PANTHER" id="PTHR42760:SF115">
    <property type="entry name" value="3-OXOACYL-[ACYL-CARRIER-PROTEIN] REDUCTASE FABG"/>
    <property type="match status" value="1"/>
</dbReference>
<dbReference type="InterPro" id="IPR036291">
    <property type="entry name" value="NAD(P)-bd_dom_sf"/>
</dbReference>
<reference evidence="3 4" key="1">
    <citation type="journal article" date="2013" name="Stand. Genomic Sci.">
        <title>Genome sequence of the reddish-pigmented Rubellimicrobium thermophilum type strain (DSM 16684(T)), a member of the Roseobacter clade.</title>
        <authorList>
            <person name="Fiebig A."/>
            <person name="Riedel T."/>
            <person name="Gronow S."/>
            <person name="Petersen J."/>
            <person name="Klenk H.P."/>
            <person name="Goker M."/>
        </authorList>
    </citation>
    <scope>NUCLEOTIDE SEQUENCE [LARGE SCALE GENOMIC DNA]</scope>
    <source>
        <strain evidence="3 4">DSM 16684</strain>
    </source>
</reference>
<sequence length="78" mass="8446">MGAHGIRVNTLCPTFIRTPLAERTLADPRRRDWILSRIRLGRLGEPEDLMGPVLFLASDASALMTGASLLIDGGWTAG</sequence>
<name>S9QYZ2_9RHOB</name>
<dbReference type="EMBL" id="AOLV01000019">
    <property type="protein sequence ID" value="EPX84822.1"/>
    <property type="molecule type" value="Genomic_DNA"/>
</dbReference>
<dbReference type="Gene3D" id="3.40.50.720">
    <property type="entry name" value="NAD(P)-binding Rossmann-like Domain"/>
    <property type="match status" value="1"/>
</dbReference>
<dbReference type="AlphaFoldDB" id="S9QYZ2"/>
<evidence type="ECO:0000313" key="3">
    <source>
        <dbReference type="EMBL" id="EPX84822.1"/>
    </source>
</evidence>
<evidence type="ECO:0008006" key="5">
    <source>
        <dbReference type="Google" id="ProtNLM"/>
    </source>
</evidence>
<dbReference type="PANTHER" id="PTHR42760">
    <property type="entry name" value="SHORT-CHAIN DEHYDROGENASES/REDUCTASES FAMILY MEMBER"/>
    <property type="match status" value="1"/>
</dbReference>
<proteinExistence type="inferred from homology"/>
<dbReference type="GO" id="GO:0016616">
    <property type="term" value="F:oxidoreductase activity, acting on the CH-OH group of donors, NAD or NADP as acceptor"/>
    <property type="evidence" value="ECO:0007669"/>
    <property type="project" value="TreeGrafter"/>
</dbReference>
<dbReference type="InterPro" id="IPR002347">
    <property type="entry name" value="SDR_fam"/>
</dbReference>
<dbReference type="HOGENOM" id="CLU_010194_47_12_5"/>
<dbReference type="Proteomes" id="UP000015346">
    <property type="component" value="Unassembled WGS sequence"/>
</dbReference>
<dbReference type="STRING" id="1123069.ruthe_01819"/>
<comment type="similarity">
    <text evidence="1">Belongs to the short-chain dehydrogenases/reductases (SDR) family.</text>
</comment>
<comment type="caution">
    <text evidence="3">The sequence shown here is derived from an EMBL/GenBank/DDBJ whole genome shotgun (WGS) entry which is preliminary data.</text>
</comment>
<accession>S9QYZ2</accession>
<protein>
    <recommendedName>
        <fullName evidence="5">Dehydrogenase</fullName>
    </recommendedName>
</protein>
<evidence type="ECO:0000256" key="2">
    <source>
        <dbReference type="ARBA" id="ARBA00023002"/>
    </source>
</evidence>
<dbReference type="SUPFAM" id="SSF51735">
    <property type="entry name" value="NAD(P)-binding Rossmann-fold domains"/>
    <property type="match status" value="1"/>
</dbReference>